<name>A0ACD1IUQ4_9EURO</name>
<evidence type="ECO:0000313" key="2">
    <source>
        <dbReference type="Proteomes" id="UP000249748"/>
    </source>
</evidence>
<dbReference type="EMBL" id="KZ824536">
    <property type="protein sequence ID" value="RAK93373.1"/>
    <property type="molecule type" value="Genomic_DNA"/>
</dbReference>
<proteinExistence type="predicted"/>
<sequence length="259" mass="27278">MIIQPPLPITHSLTTVTSPTVRLPFGQTAPTILFVPGFWEGPKVFTPVCDLLQADGFKTEVCTLPSTGTTSPGNPAMTDDIAAVRDHLTSIVHRGEDVILVLHSAGGFLGSAAMEGLSKSAVGQGGVVKIVFLAAAVFPEGHEHEDLPFAVVEGGAMYCVNPEVLLLNDVPEPEKTKWLAMLAPQPADGWNGRVPYAGWKDVPSVYLVCEGDNALPAGLQEQLANLAGSQIERCSAGHMPQLSQPSRVAEVIRAAAATI</sequence>
<gene>
    <name evidence="1" type="ORF">BO79DRAFT_242138</name>
</gene>
<keyword evidence="2" id="KW-1185">Reference proteome</keyword>
<dbReference type="Proteomes" id="UP000249748">
    <property type="component" value="Unassembled WGS sequence"/>
</dbReference>
<accession>A0ACD1IUQ4</accession>
<reference evidence="1" key="1">
    <citation type="submission" date="2018-02" db="EMBL/GenBank/DDBJ databases">
        <title>The genomes of Aspergillus section Nigri reveals drivers in fungal speciation.</title>
        <authorList>
            <consortium name="DOE Joint Genome Institute"/>
            <person name="Vesth T.C."/>
            <person name="Nybo J."/>
            <person name="Theobald S."/>
            <person name="Brandl J."/>
            <person name="Frisvad J.C."/>
            <person name="Nielsen K.F."/>
            <person name="Lyhne E.K."/>
            <person name="Kogle M.E."/>
            <person name="Kuo A."/>
            <person name="Riley R."/>
            <person name="Clum A."/>
            <person name="Nolan M."/>
            <person name="Lipzen A."/>
            <person name="Salamov A."/>
            <person name="Henrissat B."/>
            <person name="Wiebenga A."/>
            <person name="De vries R.P."/>
            <person name="Grigoriev I.V."/>
            <person name="Mortensen U.H."/>
            <person name="Andersen M.R."/>
            <person name="Baker S.E."/>
        </authorList>
    </citation>
    <scope>NUCLEOTIDE SEQUENCE</scope>
    <source>
        <strain evidence="1">CBS 115574</strain>
    </source>
</reference>
<evidence type="ECO:0000313" key="1">
    <source>
        <dbReference type="EMBL" id="RAK93373.1"/>
    </source>
</evidence>
<organism evidence="1 2">
    <name type="scientific">Aspergillus costaricaensis CBS 115574</name>
    <dbReference type="NCBI Taxonomy" id="1448317"/>
    <lineage>
        <taxon>Eukaryota</taxon>
        <taxon>Fungi</taxon>
        <taxon>Dikarya</taxon>
        <taxon>Ascomycota</taxon>
        <taxon>Pezizomycotina</taxon>
        <taxon>Eurotiomycetes</taxon>
        <taxon>Eurotiomycetidae</taxon>
        <taxon>Eurotiales</taxon>
        <taxon>Aspergillaceae</taxon>
        <taxon>Aspergillus</taxon>
        <taxon>Aspergillus subgen. Circumdati</taxon>
    </lineage>
</organism>
<protein>
    <submittedName>
        <fullName evidence="1">Alpha/beta-hydrolase</fullName>
    </submittedName>
</protein>